<name>A0A817ZJP1_9BILA</name>
<dbReference type="EMBL" id="CAJNYV010000868">
    <property type="protein sequence ID" value="CAF3392021.1"/>
    <property type="molecule type" value="Genomic_DNA"/>
</dbReference>
<dbReference type="GO" id="GO:0005615">
    <property type="term" value="C:extracellular space"/>
    <property type="evidence" value="ECO:0007669"/>
    <property type="project" value="TreeGrafter"/>
</dbReference>
<dbReference type="InterPro" id="IPR020837">
    <property type="entry name" value="Fibrinogen_CS"/>
</dbReference>
<comment type="caution">
    <text evidence="4">The sequence shown here is derived from an EMBL/GenBank/DDBJ whole genome shotgun (WGS) entry which is preliminary data.</text>
</comment>
<accession>A0A817ZJP1</accession>
<reference evidence="4" key="1">
    <citation type="submission" date="2021-02" db="EMBL/GenBank/DDBJ databases">
        <authorList>
            <person name="Nowell W R."/>
        </authorList>
    </citation>
    <scope>NUCLEOTIDE SEQUENCE</scope>
</reference>
<evidence type="ECO:0000256" key="1">
    <source>
        <dbReference type="ARBA" id="ARBA00023157"/>
    </source>
</evidence>
<feature type="signal peptide" evidence="2">
    <location>
        <begin position="1"/>
        <end position="21"/>
    </location>
</feature>
<dbReference type="PROSITE" id="PS00514">
    <property type="entry name" value="FIBRINOGEN_C_1"/>
    <property type="match status" value="1"/>
</dbReference>
<dbReference type="AlphaFoldDB" id="A0A817ZJP1"/>
<dbReference type="InterPro" id="IPR014716">
    <property type="entry name" value="Fibrinogen_a/b/g_C_1"/>
</dbReference>
<sequence>MCTLLITTFIVVAAVGRLGYAYDLNADLSRGLVGSLSSKHRTLLEDGTSFTDFPEDYAAIYLKEQSLHNIPPPTGIYEIWPRQGKPIKVLCDMNIDGGDWAVFQKRGDYTSKEDFYRTWLEYKQGFGDLQRQFCRSFSTKDQDNDAYSGSCAQLHNGVWWYYHCHNSNLNGGYLRGPHPTTDSVGVNWATFRRLYYSLKMTTEMKIRPVWFKP</sequence>
<protein>
    <recommendedName>
        <fullName evidence="3">Fibrinogen C-terminal domain-containing protein</fullName>
    </recommendedName>
</protein>
<keyword evidence="2" id="KW-0732">Signal</keyword>
<dbReference type="SUPFAM" id="SSF56496">
    <property type="entry name" value="Fibrinogen C-terminal domain-like"/>
    <property type="match status" value="1"/>
</dbReference>
<keyword evidence="1" id="KW-1015">Disulfide bond</keyword>
<feature type="domain" description="Fibrinogen C-terminal" evidence="3">
    <location>
        <begin position="137"/>
        <end position="210"/>
    </location>
</feature>
<organism evidence="4 5">
    <name type="scientific">Rotaria socialis</name>
    <dbReference type="NCBI Taxonomy" id="392032"/>
    <lineage>
        <taxon>Eukaryota</taxon>
        <taxon>Metazoa</taxon>
        <taxon>Spiralia</taxon>
        <taxon>Gnathifera</taxon>
        <taxon>Rotifera</taxon>
        <taxon>Eurotatoria</taxon>
        <taxon>Bdelloidea</taxon>
        <taxon>Philodinida</taxon>
        <taxon>Philodinidae</taxon>
        <taxon>Rotaria</taxon>
    </lineage>
</organism>
<evidence type="ECO:0000259" key="3">
    <source>
        <dbReference type="PROSITE" id="PS51406"/>
    </source>
</evidence>
<feature type="chain" id="PRO_5032714624" description="Fibrinogen C-terminal domain-containing protein" evidence="2">
    <location>
        <begin position="22"/>
        <end position="213"/>
    </location>
</feature>
<dbReference type="PROSITE" id="PS51406">
    <property type="entry name" value="FIBRINOGEN_C_2"/>
    <property type="match status" value="2"/>
</dbReference>
<dbReference type="InterPro" id="IPR050373">
    <property type="entry name" value="Fibrinogen_C-term_domain"/>
</dbReference>
<dbReference type="PANTHER" id="PTHR19143">
    <property type="entry name" value="FIBRINOGEN/TENASCIN/ANGIOPOEITIN"/>
    <property type="match status" value="1"/>
</dbReference>
<proteinExistence type="predicted"/>
<feature type="domain" description="Fibrinogen C-terminal" evidence="3">
    <location>
        <begin position="48"/>
        <end position="133"/>
    </location>
</feature>
<dbReference type="Pfam" id="PF00147">
    <property type="entry name" value="Fibrinogen_C"/>
    <property type="match status" value="2"/>
</dbReference>
<dbReference type="Proteomes" id="UP000663865">
    <property type="component" value="Unassembled WGS sequence"/>
</dbReference>
<gene>
    <name evidence="4" type="ORF">KIK155_LOCUS7300</name>
</gene>
<dbReference type="InterPro" id="IPR036056">
    <property type="entry name" value="Fibrinogen-like_C"/>
</dbReference>
<dbReference type="InterPro" id="IPR002181">
    <property type="entry name" value="Fibrinogen_a/b/g_C_dom"/>
</dbReference>
<evidence type="ECO:0000313" key="4">
    <source>
        <dbReference type="EMBL" id="CAF3392021.1"/>
    </source>
</evidence>
<evidence type="ECO:0000313" key="5">
    <source>
        <dbReference type="Proteomes" id="UP000663865"/>
    </source>
</evidence>
<dbReference type="Gene3D" id="3.90.215.10">
    <property type="entry name" value="Gamma Fibrinogen, chain A, domain 1"/>
    <property type="match status" value="2"/>
</dbReference>
<evidence type="ECO:0000256" key="2">
    <source>
        <dbReference type="SAM" id="SignalP"/>
    </source>
</evidence>
<dbReference type="SMART" id="SM00186">
    <property type="entry name" value="FBG"/>
    <property type="match status" value="1"/>
</dbReference>